<dbReference type="InterPro" id="IPR050263">
    <property type="entry name" value="Bact_Fimbrial_Adh_Pro"/>
</dbReference>
<keyword evidence="3 5" id="KW-0732">Signal</keyword>
<evidence type="ECO:0000256" key="1">
    <source>
        <dbReference type="ARBA" id="ARBA00004561"/>
    </source>
</evidence>
<reference evidence="7" key="1">
    <citation type="journal article" date="2010" name="PLoS ONE">
        <title>The complete genome sequence of Cupriavidus metallidurans strain CH34, a master survivalist in harsh and anthropogenic environments.</title>
        <authorList>
            <person name="Janssen P.J."/>
            <person name="Van Houdt R."/>
            <person name="Moors H."/>
            <person name="Monsieurs P."/>
            <person name="Morin N."/>
            <person name="Michaux A."/>
            <person name="Benotmane M.A."/>
            <person name="Leys N."/>
            <person name="Vallaeys T."/>
            <person name="Lapidus A."/>
            <person name="Monchy S."/>
            <person name="Medigue C."/>
            <person name="Taghavi S."/>
            <person name="McCorkle S."/>
            <person name="Dunn J."/>
            <person name="van der Lelie D."/>
            <person name="Mergeay M."/>
        </authorList>
    </citation>
    <scope>NUCLEOTIDE SEQUENCE [LARGE SCALE GENOMIC DNA]</scope>
    <source>
        <strain evidence="7">ATCC 43123 / DSM 2839 / NBRC 102507 / CH34</strain>
    </source>
</reference>
<name>Q1LQW4_CUPMC</name>
<dbReference type="RefSeq" id="WP_011515437.1">
    <property type="nucleotide sequence ID" value="NC_007973.1"/>
</dbReference>
<evidence type="ECO:0000313" key="6">
    <source>
        <dbReference type="EMBL" id="ABF07462.1"/>
    </source>
</evidence>
<dbReference type="Proteomes" id="UP000002429">
    <property type="component" value="Chromosome"/>
</dbReference>
<protein>
    <submittedName>
        <fullName evidence="6">Type-1 fimbrial protein subunit</fullName>
    </submittedName>
</protein>
<evidence type="ECO:0000256" key="2">
    <source>
        <dbReference type="ARBA" id="ARBA00006671"/>
    </source>
</evidence>
<sequence>MKHIRTKILATSLLLAALSPTAFAADGTIVFTGEIKGQTCSVAGEGRPAGDFTVVLPNVPSSLLNTGGNIAGNTPFAITLSNCTASLKKAAVYFEAGGNVDAVTGNLNNNAATNGAKNVQIALSNNDGSPIKLGAAYHAQNSKTVDIAGGNATLRYQAQYVATGTASAGLISTTLRYSVVYP</sequence>
<comment type="subcellular location">
    <subcellularLocation>
        <location evidence="1">Fimbrium</location>
    </subcellularLocation>
</comment>
<organism evidence="6 7">
    <name type="scientific">Cupriavidus metallidurans (strain ATCC 43123 / DSM 2839 / NBRC 102507 / CH34)</name>
    <name type="common">Ralstonia metallidurans</name>
    <dbReference type="NCBI Taxonomy" id="266264"/>
    <lineage>
        <taxon>Bacteria</taxon>
        <taxon>Pseudomonadati</taxon>
        <taxon>Pseudomonadota</taxon>
        <taxon>Betaproteobacteria</taxon>
        <taxon>Burkholderiales</taxon>
        <taxon>Burkholderiaceae</taxon>
        <taxon>Cupriavidus</taxon>
    </lineage>
</organism>
<dbReference type="SUPFAM" id="SSF49401">
    <property type="entry name" value="Bacterial adhesins"/>
    <property type="match status" value="1"/>
</dbReference>
<keyword evidence="4" id="KW-0281">Fimbrium</keyword>
<dbReference type="eggNOG" id="COG3539">
    <property type="taxonomic scope" value="Bacteria"/>
</dbReference>
<keyword evidence="7" id="KW-1185">Reference proteome</keyword>
<evidence type="ECO:0000256" key="5">
    <source>
        <dbReference type="SAM" id="SignalP"/>
    </source>
</evidence>
<dbReference type="InterPro" id="IPR036937">
    <property type="entry name" value="Adhesion_dom_fimbrial_sf"/>
</dbReference>
<dbReference type="KEGG" id="rme:Rmet_0576"/>
<dbReference type="Pfam" id="PF16970">
    <property type="entry name" value="FimA"/>
    <property type="match status" value="1"/>
</dbReference>
<feature type="chain" id="PRO_5004193446" evidence="5">
    <location>
        <begin position="25"/>
        <end position="182"/>
    </location>
</feature>
<dbReference type="HOGENOM" id="CLU_088965_2_4_4"/>
<dbReference type="InterPro" id="IPR039458">
    <property type="entry name" value="FimA-like"/>
</dbReference>
<proteinExistence type="inferred from homology"/>
<dbReference type="STRING" id="266264.Rmet_0576"/>
<accession>Q1LQW4</accession>
<dbReference type="AlphaFoldDB" id="Q1LQW4"/>
<dbReference type="GO" id="GO:0043709">
    <property type="term" value="P:cell adhesion involved in single-species biofilm formation"/>
    <property type="evidence" value="ECO:0007669"/>
    <property type="project" value="TreeGrafter"/>
</dbReference>
<evidence type="ECO:0000256" key="3">
    <source>
        <dbReference type="ARBA" id="ARBA00022729"/>
    </source>
</evidence>
<evidence type="ECO:0000256" key="4">
    <source>
        <dbReference type="ARBA" id="ARBA00023263"/>
    </source>
</evidence>
<dbReference type="GO" id="GO:0009289">
    <property type="term" value="C:pilus"/>
    <property type="evidence" value="ECO:0007669"/>
    <property type="project" value="UniProtKB-SubCell"/>
</dbReference>
<feature type="signal peptide" evidence="5">
    <location>
        <begin position="1"/>
        <end position="24"/>
    </location>
</feature>
<dbReference type="InterPro" id="IPR008966">
    <property type="entry name" value="Adhesion_dom_sf"/>
</dbReference>
<dbReference type="PANTHER" id="PTHR33420">
    <property type="entry name" value="FIMBRIAL SUBUNIT ELFA-RELATED"/>
    <property type="match status" value="1"/>
</dbReference>
<evidence type="ECO:0000313" key="7">
    <source>
        <dbReference type="Proteomes" id="UP000002429"/>
    </source>
</evidence>
<dbReference type="Gene3D" id="2.60.40.1090">
    <property type="entry name" value="Fimbrial-type adhesion domain"/>
    <property type="match status" value="1"/>
</dbReference>
<dbReference type="EMBL" id="CP000352">
    <property type="protein sequence ID" value="ABF07462.1"/>
    <property type="molecule type" value="Genomic_DNA"/>
</dbReference>
<gene>
    <name evidence="6" type="primary">fimA</name>
    <name evidence="6" type="ordered locus">Rmet_0576</name>
</gene>
<dbReference type="PANTHER" id="PTHR33420:SF3">
    <property type="entry name" value="FIMBRIAL SUBUNIT ELFA"/>
    <property type="match status" value="1"/>
</dbReference>
<comment type="similarity">
    <text evidence="2">Belongs to the fimbrial protein family.</text>
</comment>